<reference evidence="2" key="1">
    <citation type="submission" date="2022-12" db="EMBL/GenBank/DDBJ databases">
        <title>Paraconexibacter alkalitolerans sp. nov. and Baekduia alba sp. nov., isolated from soil and emended description of the genera Paraconexibacter (Chun et al., 2020) and Baekduia (An et al., 2020).</title>
        <authorList>
            <person name="Vieira S."/>
            <person name="Huber K.J."/>
            <person name="Geppert A."/>
            <person name="Wolf J."/>
            <person name="Neumann-Schaal M."/>
            <person name="Muesken M."/>
            <person name="Overmann J."/>
        </authorList>
    </citation>
    <scope>NUCLEOTIDE SEQUENCE</scope>
    <source>
        <strain evidence="2">AEG42_29</strain>
    </source>
</reference>
<feature type="region of interest" description="Disordered" evidence="1">
    <location>
        <begin position="1"/>
        <end position="32"/>
    </location>
</feature>
<accession>A0AAU7AS12</accession>
<organism evidence="2">
    <name type="scientific">Paraconexibacter sp. AEG42_29</name>
    <dbReference type="NCBI Taxonomy" id="2997339"/>
    <lineage>
        <taxon>Bacteria</taxon>
        <taxon>Bacillati</taxon>
        <taxon>Actinomycetota</taxon>
        <taxon>Thermoleophilia</taxon>
        <taxon>Solirubrobacterales</taxon>
        <taxon>Paraconexibacteraceae</taxon>
        <taxon>Paraconexibacter</taxon>
    </lineage>
</organism>
<proteinExistence type="predicted"/>
<sequence length="32" mass="3359">MSSVEAPLTRTGANLNQPQISRVATAHPDPKA</sequence>
<evidence type="ECO:0000256" key="1">
    <source>
        <dbReference type="SAM" id="MobiDB-lite"/>
    </source>
</evidence>
<dbReference type="AlphaFoldDB" id="A0AAU7AS12"/>
<dbReference type="KEGG" id="parq:DSM112329_01119"/>
<feature type="compositionally biased region" description="Polar residues" evidence="1">
    <location>
        <begin position="11"/>
        <end position="22"/>
    </location>
</feature>
<name>A0AAU7AS12_9ACTN</name>
<gene>
    <name evidence="2" type="ORF">DSM112329_01119</name>
</gene>
<dbReference type="EMBL" id="CP114014">
    <property type="protein sequence ID" value="XAY04286.1"/>
    <property type="molecule type" value="Genomic_DNA"/>
</dbReference>
<protein>
    <submittedName>
        <fullName evidence="2">Uncharacterized protein</fullName>
    </submittedName>
</protein>
<evidence type="ECO:0000313" key="2">
    <source>
        <dbReference type="EMBL" id="XAY04286.1"/>
    </source>
</evidence>